<feature type="region of interest" description="Disordered" evidence="1">
    <location>
        <begin position="1"/>
        <end position="32"/>
    </location>
</feature>
<name>A0A177VI18_9BASI</name>
<keyword evidence="2" id="KW-0472">Membrane</keyword>
<protein>
    <submittedName>
        <fullName evidence="4">Uncharacterized protein</fullName>
    </submittedName>
</protein>
<dbReference type="Proteomes" id="UP000836402">
    <property type="component" value="Unassembled WGS sequence"/>
</dbReference>
<feature type="compositionally biased region" description="Basic and acidic residues" evidence="1">
    <location>
        <begin position="278"/>
        <end position="298"/>
    </location>
</feature>
<feature type="transmembrane region" description="Helical" evidence="2">
    <location>
        <begin position="74"/>
        <end position="95"/>
    </location>
</feature>
<keyword evidence="2" id="KW-1133">Transmembrane helix</keyword>
<accession>A0A177VI18</accession>
<evidence type="ECO:0000313" key="4">
    <source>
        <dbReference type="EMBL" id="KAE8264452.1"/>
    </source>
</evidence>
<proteinExistence type="predicted"/>
<organism evidence="4 5">
    <name type="scientific">Tilletia caries</name>
    <name type="common">wheat bunt fungus</name>
    <dbReference type="NCBI Taxonomy" id="13290"/>
    <lineage>
        <taxon>Eukaryota</taxon>
        <taxon>Fungi</taxon>
        <taxon>Dikarya</taxon>
        <taxon>Basidiomycota</taxon>
        <taxon>Ustilaginomycotina</taxon>
        <taxon>Exobasidiomycetes</taxon>
        <taxon>Tilletiales</taxon>
        <taxon>Tilletiaceae</taxon>
        <taxon>Tilletia</taxon>
    </lineage>
</organism>
<reference evidence="4" key="1">
    <citation type="submission" date="2016-04" db="EMBL/GenBank/DDBJ databases">
        <authorList>
            <person name="Nguyen H.D."/>
            <person name="Kesanakurti P."/>
            <person name="Cullis J."/>
            <person name="Levesque C.A."/>
            <person name="Hambleton S."/>
        </authorList>
    </citation>
    <scope>NUCLEOTIDE SEQUENCE</scope>
    <source>
        <strain evidence="4">DAOMC 238032</strain>
    </source>
</reference>
<dbReference type="EMBL" id="CAJHJG010001986">
    <property type="protein sequence ID" value="CAD6916402.1"/>
    <property type="molecule type" value="Genomic_DNA"/>
</dbReference>
<gene>
    <name evidence="4" type="ORF">A4X03_0g930</name>
    <name evidence="3" type="ORF">JKIAZH3_G5308</name>
</gene>
<evidence type="ECO:0000313" key="5">
    <source>
        <dbReference type="Proteomes" id="UP000077671"/>
    </source>
</evidence>
<reference evidence="3" key="3">
    <citation type="submission" date="2020-10" db="EMBL/GenBank/DDBJ databases">
        <authorList>
            <person name="Sedaghatjoo S."/>
        </authorList>
    </citation>
    <scope>NUCLEOTIDE SEQUENCE</scope>
    <source>
        <strain evidence="3">AZH3</strain>
    </source>
</reference>
<feature type="compositionally biased region" description="Pro residues" evidence="1">
    <location>
        <begin position="131"/>
        <end position="141"/>
    </location>
</feature>
<evidence type="ECO:0000256" key="2">
    <source>
        <dbReference type="SAM" id="Phobius"/>
    </source>
</evidence>
<sequence length="323" mass="34515">MASLDAQQRTEYGAGRTPQPAGAPTQPRKPVAITPKEYEALKKLQSSVNGWRTAGFFFGSSLSAFFCRRKKPPFGIPATLFVSFLGGMGGAYAAMPLGVLSARKTLKQIEDPNHFKQVLVEAMAQKRLPGNPSPLTRPPPGAGTAEAANFNEGGELMDPGYQSASASSSSFTPQYDSPDAQDPPPSGPGSSRWTQIRGERTSSSSTWDRIRKQPPPARASPTSSSNDAGGQEQFEPYPAFDSMAQPATYSGSDSPSASTPYPSSSSSSSSGGGGGDDEYARQQREFDAMLLRERRMAEENQGAERLGTPFVSSKSEATRQPRW</sequence>
<evidence type="ECO:0000313" key="3">
    <source>
        <dbReference type="EMBL" id="CAD6916402.1"/>
    </source>
</evidence>
<feature type="region of interest" description="Disordered" evidence="1">
    <location>
        <begin position="126"/>
        <end position="323"/>
    </location>
</feature>
<keyword evidence="6" id="KW-1185">Reference proteome</keyword>
<dbReference type="Proteomes" id="UP000077671">
    <property type="component" value="Unassembled WGS sequence"/>
</dbReference>
<evidence type="ECO:0000256" key="1">
    <source>
        <dbReference type="SAM" id="MobiDB-lite"/>
    </source>
</evidence>
<feature type="compositionally biased region" description="Polar residues" evidence="1">
    <location>
        <begin position="1"/>
        <end position="10"/>
    </location>
</feature>
<reference evidence="4" key="2">
    <citation type="journal article" date="2019" name="IMA Fungus">
        <title>Genome sequencing and comparison of five Tilletia species to identify candidate genes for the detection of regulated species infecting wheat.</title>
        <authorList>
            <person name="Nguyen H.D.T."/>
            <person name="Sultana T."/>
            <person name="Kesanakurti P."/>
            <person name="Hambleton S."/>
        </authorList>
    </citation>
    <scope>NUCLEOTIDE SEQUENCE</scope>
    <source>
        <strain evidence="4">DAOMC 238032</strain>
    </source>
</reference>
<feature type="compositionally biased region" description="Low complexity" evidence="1">
    <location>
        <begin position="252"/>
        <end position="269"/>
    </location>
</feature>
<dbReference type="AlphaFoldDB" id="A0A177VI18"/>
<evidence type="ECO:0000313" key="6">
    <source>
        <dbReference type="Proteomes" id="UP000836402"/>
    </source>
</evidence>
<dbReference type="EMBL" id="LWDD02000066">
    <property type="protein sequence ID" value="KAE8264452.1"/>
    <property type="molecule type" value="Genomic_DNA"/>
</dbReference>
<comment type="caution">
    <text evidence="4">The sequence shown here is derived from an EMBL/GenBank/DDBJ whole genome shotgun (WGS) entry which is preliminary data.</text>
</comment>
<keyword evidence="2" id="KW-0812">Transmembrane</keyword>